<sequence length="95" mass="10850">MSLRCYSLIYLHKFLYFQSEDLLSFLFKYPISKLTTAEATQVELLITTLTIQKPVLRASDVFTVGTRLLASISGTVVTYVLVALQFHGSWTKHQF</sequence>
<reference evidence="1" key="1">
    <citation type="submission" date="2019-08" db="EMBL/GenBank/DDBJ databases">
        <title>The genome of the North American firefly Photinus pyralis.</title>
        <authorList>
            <consortium name="Photinus pyralis genome working group"/>
            <person name="Fallon T.R."/>
            <person name="Sander Lower S.E."/>
            <person name="Weng J.-K."/>
        </authorList>
    </citation>
    <scope>NUCLEOTIDE SEQUENCE</scope>
    <source>
        <strain evidence="1">TRF0915ILg1</strain>
        <tissue evidence="1">Whole body</tissue>
    </source>
</reference>
<protein>
    <submittedName>
        <fullName evidence="1">Uncharacterized protein</fullName>
    </submittedName>
</protein>
<organism evidence="1 2">
    <name type="scientific">Ignelater luminosus</name>
    <name type="common">Cucubano</name>
    <name type="synonym">Pyrophorus luminosus</name>
    <dbReference type="NCBI Taxonomy" id="2038154"/>
    <lineage>
        <taxon>Eukaryota</taxon>
        <taxon>Metazoa</taxon>
        <taxon>Ecdysozoa</taxon>
        <taxon>Arthropoda</taxon>
        <taxon>Hexapoda</taxon>
        <taxon>Insecta</taxon>
        <taxon>Pterygota</taxon>
        <taxon>Neoptera</taxon>
        <taxon>Endopterygota</taxon>
        <taxon>Coleoptera</taxon>
        <taxon>Polyphaga</taxon>
        <taxon>Elateriformia</taxon>
        <taxon>Elateroidea</taxon>
        <taxon>Elateridae</taxon>
        <taxon>Agrypninae</taxon>
        <taxon>Pyrophorini</taxon>
        <taxon>Ignelater</taxon>
    </lineage>
</organism>
<keyword evidence="2" id="KW-1185">Reference proteome</keyword>
<gene>
    <name evidence="1" type="ORF">ILUMI_05098</name>
</gene>
<proteinExistence type="predicted"/>
<dbReference type="AlphaFoldDB" id="A0A8K0DDK0"/>
<dbReference type="Proteomes" id="UP000801492">
    <property type="component" value="Unassembled WGS sequence"/>
</dbReference>
<name>A0A8K0DDK0_IGNLU</name>
<evidence type="ECO:0000313" key="1">
    <source>
        <dbReference type="EMBL" id="KAF2901087.1"/>
    </source>
</evidence>
<evidence type="ECO:0000313" key="2">
    <source>
        <dbReference type="Proteomes" id="UP000801492"/>
    </source>
</evidence>
<comment type="caution">
    <text evidence="1">The sequence shown here is derived from an EMBL/GenBank/DDBJ whole genome shotgun (WGS) entry which is preliminary data.</text>
</comment>
<accession>A0A8K0DDK0</accession>
<dbReference type="OrthoDB" id="6759771at2759"/>
<dbReference type="EMBL" id="VTPC01001889">
    <property type="protein sequence ID" value="KAF2901087.1"/>
    <property type="molecule type" value="Genomic_DNA"/>
</dbReference>